<evidence type="ECO:0000313" key="1">
    <source>
        <dbReference type="EMBL" id="JAH15547.1"/>
    </source>
</evidence>
<dbReference type="EMBL" id="GBXM01093030">
    <property type="protein sequence ID" value="JAH15547.1"/>
    <property type="molecule type" value="Transcribed_RNA"/>
</dbReference>
<reference evidence="1" key="2">
    <citation type="journal article" date="2015" name="Fish Shellfish Immunol.">
        <title>Early steps in the European eel (Anguilla anguilla)-Vibrio vulnificus interaction in the gills: Role of the RtxA13 toxin.</title>
        <authorList>
            <person name="Callol A."/>
            <person name="Pajuelo D."/>
            <person name="Ebbesson L."/>
            <person name="Teles M."/>
            <person name="MacKenzie S."/>
            <person name="Amaro C."/>
        </authorList>
    </citation>
    <scope>NUCLEOTIDE SEQUENCE</scope>
</reference>
<proteinExistence type="predicted"/>
<organism evidence="1">
    <name type="scientific">Anguilla anguilla</name>
    <name type="common">European freshwater eel</name>
    <name type="synonym">Muraena anguilla</name>
    <dbReference type="NCBI Taxonomy" id="7936"/>
    <lineage>
        <taxon>Eukaryota</taxon>
        <taxon>Metazoa</taxon>
        <taxon>Chordata</taxon>
        <taxon>Craniata</taxon>
        <taxon>Vertebrata</taxon>
        <taxon>Euteleostomi</taxon>
        <taxon>Actinopterygii</taxon>
        <taxon>Neopterygii</taxon>
        <taxon>Teleostei</taxon>
        <taxon>Anguilliformes</taxon>
        <taxon>Anguillidae</taxon>
        <taxon>Anguilla</taxon>
    </lineage>
</organism>
<reference evidence="1" key="1">
    <citation type="submission" date="2014-11" db="EMBL/GenBank/DDBJ databases">
        <authorList>
            <person name="Amaro Gonzalez C."/>
        </authorList>
    </citation>
    <scope>NUCLEOTIDE SEQUENCE</scope>
</reference>
<accession>A0A0E9QGB7</accession>
<protein>
    <submittedName>
        <fullName evidence="1">Uncharacterized protein</fullName>
    </submittedName>
</protein>
<dbReference type="AlphaFoldDB" id="A0A0E9QGB7"/>
<sequence>MLEPLARCLLIDRPQLRKQKQCGQSTFPHAGPDYFTPLKKVLHCFCSR</sequence>
<name>A0A0E9QGB7_ANGAN</name>